<dbReference type="PANTHER" id="PTHR30363:SF44">
    <property type="entry name" value="AGA OPERON TRANSCRIPTIONAL REPRESSOR-RELATED"/>
    <property type="match status" value="1"/>
</dbReference>
<evidence type="ECO:0000313" key="7">
    <source>
        <dbReference type="Proteomes" id="UP000547011"/>
    </source>
</evidence>
<dbReference type="Gene3D" id="1.10.10.10">
    <property type="entry name" value="Winged helix-like DNA-binding domain superfamily/Winged helix DNA-binding domain"/>
    <property type="match status" value="1"/>
</dbReference>
<dbReference type="Proteomes" id="UP000547011">
    <property type="component" value="Unassembled WGS sequence"/>
</dbReference>
<dbReference type="SUPFAM" id="SSF100950">
    <property type="entry name" value="NagB/RpiA/CoA transferase-like"/>
    <property type="match status" value="1"/>
</dbReference>
<keyword evidence="3" id="KW-0804">Transcription</keyword>
<dbReference type="SMART" id="SM01134">
    <property type="entry name" value="DeoRC"/>
    <property type="match status" value="1"/>
</dbReference>
<accession>A0A7W6NB27</accession>
<dbReference type="InterPro" id="IPR036390">
    <property type="entry name" value="WH_DNA-bd_sf"/>
</dbReference>
<dbReference type="PANTHER" id="PTHR30363">
    <property type="entry name" value="HTH-TYPE TRANSCRIPTIONAL REGULATOR SRLR-RELATED"/>
    <property type="match status" value="1"/>
</dbReference>
<evidence type="ECO:0000256" key="3">
    <source>
        <dbReference type="ARBA" id="ARBA00023163"/>
    </source>
</evidence>
<dbReference type="PROSITE" id="PS00894">
    <property type="entry name" value="HTH_DEOR_1"/>
    <property type="match status" value="1"/>
</dbReference>
<feature type="domain" description="HTH deoR-type" evidence="5">
    <location>
        <begin position="24"/>
        <end position="79"/>
    </location>
</feature>
<dbReference type="SUPFAM" id="SSF46785">
    <property type="entry name" value="Winged helix' DNA-binding domain"/>
    <property type="match status" value="1"/>
</dbReference>
<dbReference type="GO" id="GO:0003700">
    <property type="term" value="F:DNA-binding transcription factor activity"/>
    <property type="evidence" value="ECO:0007669"/>
    <property type="project" value="InterPro"/>
</dbReference>
<evidence type="ECO:0000313" key="6">
    <source>
        <dbReference type="EMBL" id="MBB4051251.1"/>
    </source>
</evidence>
<evidence type="ECO:0000256" key="4">
    <source>
        <dbReference type="SAM" id="MobiDB-lite"/>
    </source>
</evidence>
<evidence type="ECO:0000256" key="2">
    <source>
        <dbReference type="ARBA" id="ARBA00023125"/>
    </source>
</evidence>
<dbReference type="GO" id="GO:0003677">
    <property type="term" value="F:DNA binding"/>
    <property type="evidence" value="ECO:0007669"/>
    <property type="project" value="UniProtKB-KW"/>
</dbReference>
<dbReference type="AlphaFoldDB" id="A0A7W6NB27"/>
<evidence type="ECO:0000259" key="5">
    <source>
        <dbReference type="PROSITE" id="PS51000"/>
    </source>
</evidence>
<dbReference type="InterPro" id="IPR011991">
    <property type="entry name" value="ArsR-like_HTH"/>
</dbReference>
<evidence type="ECO:0000256" key="1">
    <source>
        <dbReference type="ARBA" id="ARBA00023015"/>
    </source>
</evidence>
<dbReference type="EMBL" id="JACIEW010000001">
    <property type="protein sequence ID" value="MBB4051251.1"/>
    <property type="molecule type" value="Genomic_DNA"/>
</dbReference>
<gene>
    <name evidence="6" type="ORF">GGR20_000869</name>
</gene>
<dbReference type="InterPro" id="IPR050313">
    <property type="entry name" value="Carb_Metab_HTH_regulators"/>
</dbReference>
<proteinExistence type="predicted"/>
<protein>
    <submittedName>
        <fullName evidence="6">DeoR/GlpR family transcriptional regulator of sugar metabolism</fullName>
    </submittedName>
</protein>
<comment type="caution">
    <text evidence="6">The sequence shown here is derived from an EMBL/GenBank/DDBJ whole genome shotgun (WGS) entry which is preliminary data.</text>
</comment>
<dbReference type="InterPro" id="IPR014036">
    <property type="entry name" value="DeoR-like_C"/>
</dbReference>
<dbReference type="PRINTS" id="PR00037">
    <property type="entry name" value="HTHLACR"/>
</dbReference>
<dbReference type="InterPro" id="IPR037171">
    <property type="entry name" value="NagB/RpiA_transferase-like"/>
</dbReference>
<dbReference type="PROSITE" id="PS51000">
    <property type="entry name" value="HTH_DEOR_2"/>
    <property type="match status" value="1"/>
</dbReference>
<name>A0A7W6NB27_9HYPH</name>
<dbReference type="RefSeq" id="WP_183309962.1">
    <property type="nucleotide sequence ID" value="NZ_JACIEW010000001.1"/>
</dbReference>
<sequence length="275" mass="29939">MEKGRTNRRRRAIEQGGGQPQLLAEPRRMRILEWLQEEGSARVRDLSAAFHVSEATIRQDLERLDADGFITREHGGAFLRSIPQQVQSMSLQHIDNMEKKQRIGAAAAALVGDNETLIIDSGSTTTQFAENLRSRQELNIITNALNIALILGAAPTNTVHMPAGQFKAPTLSLSGEKSVEFFVGIYAQKLFLATAGVSFDVGLTYPSIGDIYVKRAMVKAASHVYLLADSTKIGKVSFSALGGVEMVHTLITDDGISASDKAEFERRGVEVIIAS</sequence>
<organism evidence="6 7">
    <name type="scientific">Devosia subaequoris</name>
    <dbReference type="NCBI Taxonomy" id="395930"/>
    <lineage>
        <taxon>Bacteria</taxon>
        <taxon>Pseudomonadati</taxon>
        <taxon>Pseudomonadota</taxon>
        <taxon>Alphaproteobacteria</taxon>
        <taxon>Hyphomicrobiales</taxon>
        <taxon>Devosiaceae</taxon>
        <taxon>Devosia</taxon>
    </lineage>
</organism>
<dbReference type="InterPro" id="IPR018356">
    <property type="entry name" value="Tscrpt_reg_HTH_DeoR_CS"/>
</dbReference>
<dbReference type="SMART" id="SM00420">
    <property type="entry name" value="HTH_DEOR"/>
    <property type="match status" value="1"/>
</dbReference>
<reference evidence="6 7" key="1">
    <citation type="submission" date="2020-08" db="EMBL/GenBank/DDBJ databases">
        <title>Genomic Encyclopedia of Type Strains, Phase IV (KMG-IV): sequencing the most valuable type-strain genomes for metagenomic binning, comparative biology and taxonomic classification.</title>
        <authorList>
            <person name="Goeker M."/>
        </authorList>
    </citation>
    <scope>NUCLEOTIDE SEQUENCE [LARGE SCALE GENOMIC DNA]</scope>
    <source>
        <strain evidence="6 7">DSM 23447</strain>
    </source>
</reference>
<dbReference type="InterPro" id="IPR036388">
    <property type="entry name" value="WH-like_DNA-bd_sf"/>
</dbReference>
<keyword evidence="2" id="KW-0238">DNA-binding</keyword>
<feature type="region of interest" description="Disordered" evidence="4">
    <location>
        <begin position="1"/>
        <end position="21"/>
    </location>
</feature>
<dbReference type="CDD" id="cd00090">
    <property type="entry name" value="HTH_ARSR"/>
    <property type="match status" value="1"/>
</dbReference>
<dbReference type="Pfam" id="PF08220">
    <property type="entry name" value="HTH_DeoR"/>
    <property type="match status" value="1"/>
</dbReference>
<dbReference type="InterPro" id="IPR001034">
    <property type="entry name" value="DeoR_HTH"/>
</dbReference>
<feature type="compositionally biased region" description="Basic residues" evidence="4">
    <location>
        <begin position="1"/>
        <end position="11"/>
    </location>
</feature>
<keyword evidence="7" id="KW-1185">Reference proteome</keyword>
<keyword evidence="1" id="KW-0805">Transcription regulation</keyword>
<dbReference type="Pfam" id="PF00455">
    <property type="entry name" value="DeoRC"/>
    <property type="match status" value="1"/>
</dbReference>